<proteinExistence type="predicted"/>
<evidence type="ECO:0000313" key="3">
    <source>
        <dbReference type="EMBL" id="QDH23634.1"/>
    </source>
</evidence>
<dbReference type="SUPFAM" id="SSF47781">
    <property type="entry name" value="RuvA domain 2-like"/>
    <property type="match status" value="1"/>
</dbReference>
<dbReference type="NCBIfam" id="TIGR00426">
    <property type="entry name" value="competence protein ComEA helix-hairpin-helix repeat region"/>
    <property type="match status" value="1"/>
</dbReference>
<name>A0A4Y6V2P5_SACBS</name>
<evidence type="ECO:0000259" key="2">
    <source>
        <dbReference type="SMART" id="SM00278"/>
    </source>
</evidence>
<protein>
    <submittedName>
        <fullName evidence="3">Competence protein ComEA</fullName>
    </submittedName>
</protein>
<dbReference type="GO" id="GO:0015628">
    <property type="term" value="P:protein secretion by the type II secretion system"/>
    <property type="evidence" value="ECO:0007669"/>
    <property type="project" value="TreeGrafter"/>
</dbReference>
<dbReference type="GO" id="GO:0003677">
    <property type="term" value="F:DNA binding"/>
    <property type="evidence" value="ECO:0007669"/>
    <property type="project" value="InterPro"/>
</dbReference>
<feature type="compositionally biased region" description="Low complexity" evidence="1">
    <location>
        <begin position="101"/>
        <end position="118"/>
    </location>
</feature>
<feature type="region of interest" description="Disordered" evidence="1">
    <location>
        <begin position="34"/>
        <end position="132"/>
    </location>
</feature>
<organism evidence="3 4">
    <name type="scientific">Saccharibacillus brassicae</name>
    <dbReference type="NCBI Taxonomy" id="2583377"/>
    <lineage>
        <taxon>Bacteria</taxon>
        <taxon>Bacillati</taxon>
        <taxon>Bacillota</taxon>
        <taxon>Bacilli</taxon>
        <taxon>Bacillales</taxon>
        <taxon>Paenibacillaceae</taxon>
        <taxon>Saccharibacillus</taxon>
    </lineage>
</organism>
<dbReference type="Pfam" id="PF12836">
    <property type="entry name" value="HHH_3"/>
    <property type="match status" value="1"/>
</dbReference>
<dbReference type="SMART" id="SM00278">
    <property type="entry name" value="HhH1"/>
    <property type="match status" value="2"/>
</dbReference>
<dbReference type="InterPro" id="IPR004509">
    <property type="entry name" value="Competence_ComEA_HhH"/>
</dbReference>
<dbReference type="GO" id="GO:0015627">
    <property type="term" value="C:type II protein secretion system complex"/>
    <property type="evidence" value="ECO:0007669"/>
    <property type="project" value="TreeGrafter"/>
</dbReference>
<dbReference type="InterPro" id="IPR010994">
    <property type="entry name" value="RuvA_2-like"/>
</dbReference>
<feature type="domain" description="Helix-hairpin-helix DNA-binding motif class 1" evidence="2">
    <location>
        <begin position="141"/>
        <end position="160"/>
    </location>
</feature>
<dbReference type="InterPro" id="IPR003583">
    <property type="entry name" value="Hlx-hairpin-Hlx_DNA-bd_motif"/>
</dbReference>
<feature type="domain" description="Helix-hairpin-helix DNA-binding motif class 1" evidence="2">
    <location>
        <begin position="171"/>
        <end position="190"/>
    </location>
</feature>
<accession>A0A4Y6V2P5</accession>
<dbReference type="Gene3D" id="1.10.150.280">
    <property type="entry name" value="AF1531-like domain"/>
    <property type="match status" value="1"/>
</dbReference>
<feature type="compositionally biased region" description="Low complexity" evidence="1">
    <location>
        <begin position="54"/>
        <end position="72"/>
    </location>
</feature>
<dbReference type="KEGG" id="saca:FFV09_03155"/>
<dbReference type="OrthoDB" id="9790239at2"/>
<evidence type="ECO:0000313" key="4">
    <source>
        <dbReference type="Proteomes" id="UP000316968"/>
    </source>
</evidence>
<dbReference type="GO" id="GO:0006281">
    <property type="term" value="P:DNA repair"/>
    <property type="evidence" value="ECO:0007669"/>
    <property type="project" value="InterPro"/>
</dbReference>
<dbReference type="InterPro" id="IPR051675">
    <property type="entry name" value="Endo/Exo/Phosphatase_dom_1"/>
</dbReference>
<reference evidence="3 4" key="1">
    <citation type="submission" date="2019-06" db="EMBL/GenBank/DDBJ databases">
        <title>Saccharibacillus brassicae sp. nov., an endophytic bacterium isolated from Chinese cabbage seeds (Brassica pekinensis).</title>
        <authorList>
            <person name="Jiang L."/>
            <person name="Lee J."/>
            <person name="Kim S.W."/>
        </authorList>
    </citation>
    <scope>NUCLEOTIDE SEQUENCE [LARGE SCALE GENOMIC DNA]</scope>
    <source>
        <strain evidence="4">KCTC 43072 / ATSA2</strain>
    </source>
</reference>
<dbReference type="PANTHER" id="PTHR21180">
    <property type="entry name" value="ENDONUCLEASE/EXONUCLEASE/PHOSPHATASE FAMILY DOMAIN-CONTAINING PROTEIN 1"/>
    <property type="match status" value="1"/>
</dbReference>
<dbReference type="Proteomes" id="UP000316968">
    <property type="component" value="Chromosome"/>
</dbReference>
<gene>
    <name evidence="3" type="ORF">FFV09_03155</name>
</gene>
<sequence>MLGTGVLLLSGGREAEGLPWQTLNGKIETALAVQEETNEAAERSRSGGTQAECASASSGQSQAGSGRSARGALPAQPSRPSAKPAAENGNAEPKAKTAPRSTTAQAASGATTAKSSAAESPPGDAAPGEAGKIRLNSADAAALMELPGIGAKKAQAILDYRAEHGPFRDVTELLEVKGIGAKMLEKMMPELAL</sequence>
<dbReference type="PANTHER" id="PTHR21180:SF32">
    <property type="entry name" value="ENDONUCLEASE_EXONUCLEASE_PHOSPHATASE FAMILY DOMAIN-CONTAINING PROTEIN 1"/>
    <property type="match status" value="1"/>
</dbReference>
<evidence type="ECO:0000256" key="1">
    <source>
        <dbReference type="SAM" id="MobiDB-lite"/>
    </source>
</evidence>
<dbReference type="AlphaFoldDB" id="A0A4Y6V2P5"/>
<keyword evidence="4" id="KW-1185">Reference proteome</keyword>
<dbReference type="EMBL" id="CP041217">
    <property type="protein sequence ID" value="QDH23634.1"/>
    <property type="molecule type" value="Genomic_DNA"/>
</dbReference>